<protein>
    <submittedName>
        <fullName evidence="1">Uncharacterized protein</fullName>
    </submittedName>
</protein>
<comment type="caution">
    <text evidence="1">The sequence shown here is derived from an EMBL/GenBank/DDBJ whole genome shotgun (WGS) entry which is preliminary data.</text>
</comment>
<sequence>MPRSCNFPNSSFLLLLALSFTTADILTPTKPIRDGETITSPGKIFELGFFSPNNSSNRYVGIWYHNIPVQTVVWVANSESPVTDFSGGFWIRNDGNLVLFAGEENTKWSTNVSIASNATASAALLDNGNLVLRDGTSGPVLWRSFDHPSNTLLPGMKIRLNVKTGERLMLRSWKNNNDPAPGIFSFGINQQDSDQFFIWKRSAPYWRSGYWNARTFNKIPDANNQFLFHIITMRVRDELYFEYSSMYDHTRLVMDTSGELRCQVWNYESKSWGVAWFEPKDRCSLYAACGAFSVCSNHSTPTCECMPGFKPVGSSENSNSVNWSDGCVRKAQLQCGEEDGFVSLGRIKVPDGESMAIAASEEECRAQCVSNCSCSAYAYANMSNGGAPTCLVWYGGLVDVAGSYAVERDEGASDLYIRIAASELSSSKKTSLHVILIVSSVSGVLLIGTIIYHLRMMTKKKGNRKKMKEISIFSSSVANAYYSVDQHIFTPTKPIRDGETITSPGKIFELGFFSPNNSSNRYVGIWYHNIAVQTVVWVANSDNPVADFSGCFSIESDGNLIIFDGEEITKWSTNISISSNSTASAAVLDNGNLVLRDGNSGLVLWQSFDHPSNTLLPGMKISLNLKTGESRMLRSWKNNNDPAPGIFSFGIDHHDSDQFFIWKRSVPYWRSSYWNARTFNKIPGANHYFLFHFITRHIHDELYLEYSAMYDHTRLVMDTSGEIRCQIWNYESKSWGLTWFQPKDRCSLYAACGAFATCNNHNTPICKCMPGFKPVASPENWNSANWSDGCVREVQLRCGDDDRFVPLGKIKVPDDESAAVASSAEECRSHCVSNCSCRAYAYANMSNGGAPTCLVWYGRLVDAGNLDVGSDEGATDLYIRVAASELSSDKKKSLLVVLIVSSVSGVLLLGTIVFHLRMMTKKKGNRKKGTKMSMINSSRSTASFGKKNTRFCEDEDSFGLLKQAWRLWNEEKGTDFIDPSLSESCNALEAMKCIQVGLLCVQEDPNRRPTIASVVTFLCDSATLPTPENPPFCITDILTPTKPIRDGETITSPGKIFELGFFSPNNSSNRYVGIWYHNIAVQTVVWVANSDNPVADFSGCFSIESDGNLVIFDGEEITRWSTNVSISSNSTASAAVLDNGNLVLRDGNSGLVLWQSFDHPSNTLLPGMKISLNLKTGVSRMLRSWKNNNDPAPGIFSFGIDHHDSDQFFIWKRSVPYWRSSYWNARTFNKIPGANHYFLFHFITRHIHDELYLEYSAMYDHTRLVMDTSGEIRCQIWNYESKSWGLTWFQPKDRCSLYAACGAFATCNNHNTPICKCMPGFKPVASPENWNSANWSDGCVREVQLRCGDDDRFVPLGKIKVPDDESAAVASSAEECRSHCVSNCSCRAYAYANMSNGGAPTCLVWYGRLVDAGNLDVGSDEGATDLYIRVAASELSSDKKKSLHVVLIVSSVSGVLLLGTIVFSLRMMAKKKGNRKKGTKRLPTPGKPPFYVSTSKQCHSSSNPSSCSINEDTISLLAD</sequence>
<dbReference type="EMBL" id="CM056814">
    <property type="protein sequence ID" value="KAJ8628381.1"/>
    <property type="molecule type" value="Genomic_DNA"/>
</dbReference>
<evidence type="ECO:0000313" key="1">
    <source>
        <dbReference type="EMBL" id="KAJ8628381.1"/>
    </source>
</evidence>
<keyword evidence="2" id="KW-1185">Reference proteome</keyword>
<dbReference type="Proteomes" id="UP001234297">
    <property type="component" value="Chromosome 6"/>
</dbReference>
<evidence type="ECO:0000313" key="2">
    <source>
        <dbReference type="Proteomes" id="UP001234297"/>
    </source>
</evidence>
<name>A0ACC2L4Q1_PERAE</name>
<proteinExistence type="predicted"/>
<gene>
    <name evidence="1" type="ORF">MRB53_021688</name>
</gene>
<accession>A0ACC2L4Q1</accession>
<reference evidence="1 2" key="1">
    <citation type="journal article" date="2022" name="Hortic Res">
        <title>A haplotype resolved chromosomal level avocado genome allows analysis of novel avocado genes.</title>
        <authorList>
            <person name="Nath O."/>
            <person name="Fletcher S.J."/>
            <person name="Hayward A."/>
            <person name="Shaw L.M."/>
            <person name="Masouleh A.K."/>
            <person name="Furtado A."/>
            <person name="Henry R.J."/>
            <person name="Mitter N."/>
        </authorList>
    </citation>
    <scope>NUCLEOTIDE SEQUENCE [LARGE SCALE GENOMIC DNA]</scope>
    <source>
        <strain evidence="2">cv. Hass</strain>
    </source>
</reference>
<organism evidence="1 2">
    <name type="scientific">Persea americana</name>
    <name type="common">Avocado</name>
    <dbReference type="NCBI Taxonomy" id="3435"/>
    <lineage>
        <taxon>Eukaryota</taxon>
        <taxon>Viridiplantae</taxon>
        <taxon>Streptophyta</taxon>
        <taxon>Embryophyta</taxon>
        <taxon>Tracheophyta</taxon>
        <taxon>Spermatophyta</taxon>
        <taxon>Magnoliopsida</taxon>
        <taxon>Magnoliidae</taxon>
        <taxon>Laurales</taxon>
        <taxon>Lauraceae</taxon>
        <taxon>Persea</taxon>
    </lineage>
</organism>